<reference evidence="1 2" key="1">
    <citation type="journal article" date="2018" name="Evol. Lett.">
        <title>Horizontal gene cluster transfer increased hallucinogenic mushroom diversity.</title>
        <authorList>
            <person name="Reynolds H.T."/>
            <person name="Vijayakumar V."/>
            <person name="Gluck-Thaler E."/>
            <person name="Korotkin H.B."/>
            <person name="Matheny P.B."/>
            <person name="Slot J.C."/>
        </authorList>
    </citation>
    <scope>NUCLEOTIDE SEQUENCE [LARGE SCALE GENOMIC DNA]</scope>
    <source>
        <strain evidence="1 2">2631</strain>
    </source>
</reference>
<proteinExistence type="predicted"/>
<dbReference type="OrthoDB" id="2985259at2759"/>
<dbReference type="STRING" id="93625.A0A409VR89"/>
<accession>A0A409VR89</accession>
<organism evidence="1 2">
    <name type="scientific">Psilocybe cyanescens</name>
    <dbReference type="NCBI Taxonomy" id="93625"/>
    <lineage>
        <taxon>Eukaryota</taxon>
        <taxon>Fungi</taxon>
        <taxon>Dikarya</taxon>
        <taxon>Basidiomycota</taxon>
        <taxon>Agaricomycotina</taxon>
        <taxon>Agaricomycetes</taxon>
        <taxon>Agaricomycetidae</taxon>
        <taxon>Agaricales</taxon>
        <taxon>Agaricineae</taxon>
        <taxon>Strophariaceae</taxon>
        <taxon>Psilocybe</taxon>
    </lineage>
</organism>
<keyword evidence="2" id="KW-1185">Reference proteome</keyword>
<dbReference type="AlphaFoldDB" id="A0A409VR89"/>
<protein>
    <recommendedName>
        <fullName evidence="3">Protein kinase domain-containing protein</fullName>
    </recommendedName>
</protein>
<comment type="caution">
    <text evidence="1">The sequence shown here is derived from an EMBL/GenBank/DDBJ whole genome shotgun (WGS) entry which is preliminary data.</text>
</comment>
<feature type="non-terminal residue" evidence="1">
    <location>
        <position position="1"/>
    </location>
</feature>
<dbReference type="InParanoid" id="A0A409VR89"/>
<sequence length="364" mass="42569">LPSTLDEWKTLTAERYVAVWEELRPLIEQHGFRLWRTGFGIQVWEFEFPEWDNFLFLTSHKGQNASMVNWNHFRTHSKPIRHAARMNDVRDVVLRVITASGEGQTHLRILRRLSAPPDFLLSSNHILPILYQIIFEDIVILAVPKVIFNFCEIFDPYYSNSVEDALYMVLQAFEVGHFSIYIFEDLCTFDQGVAYLHRNLIGHQYLITSQQDLFLNNFVVEWMPLSMEERTSITRPLDSLESERLCPKFPLSMDNYTRHVAPEITAMQPYCPFRLDMWQLGKDLQVTMPTNLVEIVQLWRALCEPAPQDRMTADDAFKTLDAYLRKTPSIELHRELLPPSYELQITYDEHGHLASAISVPIYDS</sequence>
<evidence type="ECO:0008006" key="3">
    <source>
        <dbReference type="Google" id="ProtNLM"/>
    </source>
</evidence>
<gene>
    <name evidence="1" type="ORF">CVT25_012843</name>
</gene>
<dbReference type="Proteomes" id="UP000283269">
    <property type="component" value="Unassembled WGS sequence"/>
</dbReference>
<name>A0A409VR89_PSICY</name>
<evidence type="ECO:0000313" key="2">
    <source>
        <dbReference type="Proteomes" id="UP000283269"/>
    </source>
</evidence>
<evidence type="ECO:0000313" key="1">
    <source>
        <dbReference type="EMBL" id="PPQ68749.1"/>
    </source>
</evidence>
<dbReference type="EMBL" id="NHYD01003950">
    <property type="protein sequence ID" value="PPQ68749.1"/>
    <property type="molecule type" value="Genomic_DNA"/>
</dbReference>